<accession>A0ABW6ZD27</accession>
<reference evidence="2 3" key="1">
    <citation type="submission" date="2024-02" db="EMBL/GenBank/DDBJ databases">
        <title>Expansion and revision of Xanthobacter and proposal of Roseixanthobacter gen. nov.</title>
        <authorList>
            <person name="Soltysiak M.P.M."/>
            <person name="Jalihal A."/>
            <person name="Ory A."/>
            <person name="Chrisophersen C."/>
            <person name="Lee A.D."/>
            <person name="Boulton J."/>
            <person name="Springer M."/>
        </authorList>
    </citation>
    <scope>NUCLEOTIDE SEQUENCE [LARGE SCALE GENOMIC DNA]</scope>
    <source>
        <strain evidence="2 3">CB5</strain>
    </source>
</reference>
<evidence type="ECO:0000313" key="3">
    <source>
        <dbReference type="Proteomes" id="UP001604043"/>
    </source>
</evidence>
<comment type="caution">
    <text evidence="2">The sequence shown here is derived from an EMBL/GenBank/DDBJ whole genome shotgun (WGS) entry which is preliminary data.</text>
</comment>
<name>A0ABW6ZD27_9HYPH</name>
<dbReference type="EMBL" id="JBAFUR010000001">
    <property type="protein sequence ID" value="MFG1251694.1"/>
    <property type="molecule type" value="Genomic_DNA"/>
</dbReference>
<dbReference type="RefSeq" id="WP_394005872.1">
    <property type="nucleotide sequence ID" value="NZ_JBAFUR010000001.1"/>
</dbReference>
<feature type="region of interest" description="Disordered" evidence="1">
    <location>
        <begin position="1"/>
        <end position="57"/>
    </location>
</feature>
<keyword evidence="3" id="KW-1185">Reference proteome</keyword>
<proteinExistence type="predicted"/>
<evidence type="ECO:0000313" key="2">
    <source>
        <dbReference type="EMBL" id="MFG1251694.1"/>
    </source>
</evidence>
<dbReference type="Proteomes" id="UP001604043">
    <property type="component" value="Unassembled WGS sequence"/>
</dbReference>
<evidence type="ECO:0000256" key="1">
    <source>
        <dbReference type="SAM" id="MobiDB-lite"/>
    </source>
</evidence>
<organism evidence="2 3">
    <name type="scientific">Xanthobacter aminoxidans</name>
    <dbReference type="NCBI Taxonomy" id="186280"/>
    <lineage>
        <taxon>Bacteria</taxon>
        <taxon>Pseudomonadati</taxon>
        <taxon>Pseudomonadota</taxon>
        <taxon>Alphaproteobacteria</taxon>
        <taxon>Hyphomicrobiales</taxon>
        <taxon>Xanthobacteraceae</taxon>
        <taxon>Xanthobacter</taxon>
    </lineage>
</organism>
<sequence length="330" mass="37969">MPRAKRPKQIPTWERRRLIGAVDSEPSRRTQSRVKIDVVDEGRNEAPQVNASPKMKRRTRFEGAVPLPPPEDGTDEHRDWFAPFDRMAIDTVPAYAIDKLISRESFYERFPWPYSPLDFGCIISNVPKNKRINAAFDIVYLARIFLLKQKTKRHLPAKSDPAGELIRLRAAVRELDAAIAALSTEAHRHLAPPSAPRSQRQEDHFRSLPQEVQVELLEKRECSKSIYEKKLHFSTFDLHKSLIKFQIDNNVALDNLPVARELRGRPLDQQADLRAKFDDIFLAAHDGKMAGGRWEFNSACCKPLKLRHLSHEGIEKAIARAKLRRQKEPK</sequence>
<protein>
    <submittedName>
        <fullName evidence="2">Uncharacterized protein</fullName>
    </submittedName>
</protein>
<feature type="compositionally biased region" description="Basic and acidic residues" evidence="1">
    <location>
        <begin position="34"/>
        <end position="44"/>
    </location>
</feature>
<gene>
    <name evidence="2" type="ORF">V5F30_05740</name>
</gene>